<dbReference type="EMBL" id="LR796213">
    <property type="protein sequence ID" value="CAB4127634.1"/>
    <property type="molecule type" value="Genomic_DNA"/>
</dbReference>
<reference evidence="1" key="1">
    <citation type="submission" date="2020-04" db="EMBL/GenBank/DDBJ databases">
        <authorList>
            <person name="Chiriac C."/>
            <person name="Salcher M."/>
            <person name="Ghai R."/>
            <person name="Kavagutti S V."/>
        </authorList>
    </citation>
    <scope>NUCLEOTIDE SEQUENCE</scope>
</reference>
<proteinExistence type="predicted"/>
<sequence>MTTLPHNIDKSAFHRGEYVGYAACSVWRITKSNSSFGRWAARCDSPISDVVTRNTTIFAWTLDDMSAKLVNASKEWDGRRAAREVA</sequence>
<name>A0A6J5KYR8_9CAUD</name>
<accession>A0A6J5KYR8</accession>
<gene>
    <name evidence="1" type="ORF">UFOVP95_48</name>
</gene>
<organism evidence="1">
    <name type="scientific">uncultured Caudovirales phage</name>
    <dbReference type="NCBI Taxonomy" id="2100421"/>
    <lineage>
        <taxon>Viruses</taxon>
        <taxon>Duplodnaviria</taxon>
        <taxon>Heunggongvirae</taxon>
        <taxon>Uroviricota</taxon>
        <taxon>Caudoviricetes</taxon>
        <taxon>Peduoviridae</taxon>
        <taxon>Maltschvirus</taxon>
        <taxon>Maltschvirus maltsch</taxon>
    </lineage>
</organism>
<evidence type="ECO:0000313" key="1">
    <source>
        <dbReference type="EMBL" id="CAB4127634.1"/>
    </source>
</evidence>
<protein>
    <submittedName>
        <fullName evidence="1">Uncharacterized protein</fullName>
    </submittedName>
</protein>